<comment type="caution">
    <text evidence="8">The sequence shown here is derived from an EMBL/GenBank/DDBJ whole genome shotgun (WGS) entry which is preliminary data.</text>
</comment>
<dbReference type="InterPro" id="IPR052094">
    <property type="entry name" value="Pre-mRNA-splicing_ERAD"/>
</dbReference>
<feature type="compositionally biased region" description="Basic and acidic residues" evidence="6">
    <location>
        <begin position="93"/>
        <end position="114"/>
    </location>
</feature>
<dbReference type="SMART" id="SM00271">
    <property type="entry name" value="DnaJ"/>
    <property type="match status" value="1"/>
</dbReference>
<keyword evidence="3" id="KW-0963">Cytoplasm</keyword>
<dbReference type="InterPro" id="IPR001623">
    <property type="entry name" value="DnaJ_domain"/>
</dbReference>
<dbReference type="AlphaFoldDB" id="A0A066WQH0"/>
<feature type="region of interest" description="Disordered" evidence="6">
    <location>
        <begin position="75"/>
        <end position="125"/>
    </location>
</feature>
<dbReference type="CDD" id="cd06257">
    <property type="entry name" value="DnaJ"/>
    <property type="match status" value="1"/>
</dbReference>
<accession>A0A066WQH0</accession>
<dbReference type="InterPro" id="IPR036869">
    <property type="entry name" value="J_dom_sf"/>
</dbReference>
<evidence type="ECO:0000259" key="7">
    <source>
        <dbReference type="PROSITE" id="PS50076"/>
    </source>
</evidence>
<dbReference type="Gene3D" id="1.10.287.110">
    <property type="entry name" value="DnaJ domain"/>
    <property type="match status" value="1"/>
</dbReference>
<keyword evidence="9" id="KW-1185">Reference proteome</keyword>
<dbReference type="HOGENOM" id="CLU_045732_0_1_1"/>
<dbReference type="Proteomes" id="UP000027361">
    <property type="component" value="Unassembled WGS sequence"/>
</dbReference>
<keyword evidence="5" id="KW-0539">Nucleus</keyword>
<feature type="domain" description="J" evidence="7">
    <location>
        <begin position="15"/>
        <end position="82"/>
    </location>
</feature>
<organism evidence="8 9">
    <name type="scientific">Tilletiaria anomala (strain ATCC 24038 / CBS 436.72 / UBC 951)</name>
    <dbReference type="NCBI Taxonomy" id="1037660"/>
    <lineage>
        <taxon>Eukaryota</taxon>
        <taxon>Fungi</taxon>
        <taxon>Dikarya</taxon>
        <taxon>Basidiomycota</taxon>
        <taxon>Ustilaginomycotina</taxon>
        <taxon>Exobasidiomycetes</taxon>
        <taxon>Georgefischeriales</taxon>
        <taxon>Tilletiariaceae</taxon>
        <taxon>Tilletiaria</taxon>
    </lineage>
</organism>
<dbReference type="STRING" id="1037660.A0A066WQH0"/>
<dbReference type="GeneID" id="25263671"/>
<dbReference type="InParanoid" id="A0A066WQH0"/>
<name>A0A066WQH0_TILAU</name>
<dbReference type="PANTHER" id="PTHR44313">
    <property type="entry name" value="DNAJ HOMOLOG SUBFAMILY C MEMBER 17"/>
    <property type="match status" value="1"/>
</dbReference>
<evidence type="ECO:0000256" key="3">
    <source>
        <dbReference type="ARBA" id="ARBA00022490"/>
    </source>
</evidence>
<dbReference type="RefSeq" id="XP_013245684.1">
    <property type="nucleotide sequence ID" value="XM_013390230.1"/>
</dbReference>
<proteinExistence type="predicted"/>
<protein>
    <submittedName>
        <fullName evidence="8">DnaJ-domain-containing protein</fullName>
    </submittedName>
</protein>
<feature type="region of interest" description="Disordered" evidence="6">
    <location>
        <begin position="140"/>
        <end position="178"/>
    </location>
</feature>
<evidence type="ECO:0000256" key="1">
    <source>
        <dbReference type="ARBA" id="ARBA00004123"/>
    </source>
</evidence>
<keyword evidence="4" id="KW-0143">Chaperone</keyword>
<dbReference type="GO" id="GO:0005737">
    <property type="term" value="C:cytoplasm"/>
    <property type="evidence" value="ECO:0007669"/>
    <property type="project" value="UniProtKB-SubCell"/>
</dbReference>
<dbReference type="Pfam" id="PF00226">
    <property type="entry name" value="DnaJ"/>
    <property type="match status" value="1"/>
</dbReference>
<gene>
    <name evidence="8" type="ORF">K437DRAFT_253782</name>
</gene>
<sequence length="437" mass="47094">MGAEQHDANTIGVEDAYAQLNLEVGASETDVKSAYRKLSLKLHPDKRRDVDSVQASAEFHRLQLAYELLCDPSKRQAAEKQAAQDAAARARRGTYDGKRKAAADDLDRREDEDRRRRKAQAQAEVDLARKLQQIQEENKRLKEEAQRKRDEALRDPPAQLAAVPPPTTQVQEKSGDEVTTDYGNSAFSQPPIGPLDTTVVVKFPTDQSFNLTGLSDPMQLVSADSLGKSDFKNMTPLGQALSASFGPLEALAIHPPKLRKKTGKLASEMSAAAMFTTIDAAYAAVSAGQQLNARGLLADCWIGWASATSKGNRSSNSGGADENGDRFPNAANEPARIRWMREKGILPNLAGVPLSSPLTNGGSGQAPASEVSAAATKASRPTASFSFSPFSISDASNTAGATASKLGDGYESITLMRLREAERRRLETEILAREQAE</sequence>
<comment type="subcellular location">
    <subcellularLocation>
        <location evidence="2">Cytoplasm</location>
    </subcellularLocation>
    <subcellularLocation>
        <location evidence="1">Nucleus</location>
    </subcellularLocation>
</comment>
<dbReference type="PANTHER" id="PTHR44313:SF1">
    <property type="entry name" value="DNAJ HOMOLOG SUBFAMILY C MEMBER 17"/>
    <property type="match status" value="1"/>
</dbReference>
<evidence type="ECO:0000256" key="5">
    <source>
        <dbReference type="ARBA" id="ARBA00023242"/>
    </source>
</evidence>
<evidence type="ECO:0000256" key="4">
    <source>
        <dbReference type="ARBA" id="ARBA00023186"/>
    </source>
</evidence>
<dbReference type="SUPFAM" id="SSF46565">
    <property type="entry name" value="Chaperone J-domain"/>
    <property type="match status" value="1"/>
</dbReference>
<feature type="compositionally biased region" description="Basic and acidic residues" evidence="6">
    <location>
        <begin position="140"/>
        <end position="154"/>
    </location>
</feature>
<dbReference type="OMA" id="WQANEKI"/>
<dbReference type="GO" id="GO:0000390">
    <property type="term" value="P:spliceosomal complex disassembly"/>
    <property type="evidence" value="ECO:0007669"/>
    <property type="project" value="TreeGrafter"/>
</dbReference>
<dbReference type="GO" id="GO:0005681">
    <property type="term" value="C:spliceosomal complex"/>
    <property type="evidence" value="ECO:0007669"/>
    <property type="project" value="TreeGrafter"/>
</dbReference>
<dbReference type="PRINTS" id="PR00625">
    <property type="entry name" value="JDOMAIN"/>
</dbReference>
<reference evidence="8 9" key="1">
    <citation type="submission" date="2014-05" db="EMBL/GenBank/DDBJ databases">
        <title>Draft genome sequence of a rare smut relative, Tilletiaria anomala UBC 951.</title>
        <authorList>
            <consortium name="DOE Joint Genome Institute"/>
            <person name="Toome M."/>
            <person name="Kuo A."/>
            <person name="Henrissat B."/>
            <person name="Lipzen A."/>
            <person name="Tritt A."/>
            <person name="Yoshinaga Y."/>
            <person name="Zane M."/>
            <person name="Barry K."/>
            <person name="Grigoriev I.V."/>
            <person name="Spatafora J.W."/>
            <person name="Aimea M.C."/>
        </authorList>
    </citation>
    <scope>NUCLEOTIDE SEQUENCE [LARGE SCALE GENOMIC DNA]</scope>
    <source>
        <strain evidence="8 9">UBC 951</strain>
    </source>
</reference>
<dbReference type="PROSITE" id="PS50076">
    <property type="entry name" value="DNAJ_2"/>
    <property type="match status" value="1"/>
</dbReference>
<evidence type="ECO:0000256" key="6">
    <source>
        <dbReference type="SAM" id="MobiDB-lite"/>
    </source>
</evidence>
<feature type="compositionally biased region" description="Polar residues" evidence="6">
    <location>
        <begin position="309"/>
        <end position="318"/>
    </location>
</feature>
<feature type="region of interest" description="Disordered" evidence="6">
    <location>
        <begin position="309"/>
        <end position="330"/>
    </location>
</feature>
<evidence type="ECO:0000313" key="9">
    <source>
        <dbReference type="Proteomes" id="UP000027361"/>
    </source>
</evidence>
<dbReference type="EMBL" id="JMSN01000006">
    <property type="protein sequence ID" value="KDN52845.1"/>
    <property type="molecule type" value="Genomic_DNA"/>
</dbReference>
<evidence type="ECO:0000313" key="8">
    <source>
        <dbReference type="EMBL" id="KDN52845.1"/>
    </source>
</evidence>
<dbReference type="OrthoDB" id="376357at2759"/>
<evidence type="ECO:0000256" key="2">
    <source>
        <dbReference type="ARBA" id="ARBA00004496"/>
    </source>
</evidence>